<dbReference type="RefSeq" id="WP_013175166.1">
    <property type="nucleotide sequence ID" value="NC_014220.1"/>
</dbReference>
<dbReference type="InterPro" id="IPR046118">
    <property type="entry name" value="DUF6115"/>
</dbReference>
<organism evidence="1 2">
    <name type="scientific">Syntrophothermus lipocalidus (strain DSM 12680 / TGB-C1)</name>
    <dbReference type="NCBI Taxonomy" id="643648"/>
    <lineage>
        <taxon>Bacteria</taxon>
        <taxon>Bacillati</taxon>
        <taxon>Bacillota</taxon>
        <taxon>Clostridia</taxon>
        <taxon>Eubacteriales</taxon>
        <taxon>Syntrophomonadaceae</taxon>
        <taxon>Syntrophothermus</taxon>
    </lineage>
</organism>
<dbReference type="Pfam" id="PF19610">
    <property type="entry name" value="DUF6115"/>
    <property type="match status" value="1"/>
</dbReference>
<gene>
    <name evidence="1" type="ordered locus">Slip_0985</name>
</gene>
<dbReference type="EMBL" id="CP002048">
    <property type="protein sequence ID" value="ADI01764.1"/>
    <property type="molecule type" value="Genomic_DNA"/>
</dbReference>
<reference evidence="1 2" key="2">
    <citation type="journal article" date="2010" name="Stand. Genomic Sci.">
        <title>Complete genome sequence of Syntrophothermus lipocalidus type strain (TGB-C1).</title>
        <authorList>
            <person name="Djao O.D."/>
            <person name="Zhang X."/>
            <person name="Lucas S."/>
            <person name="Lapidus A."/>
            <person name="Del Rio T.G."/>
            <person name="Nolan M."/>
            <person name="Tice H."/>
            <person name="Cheng J.F."/>
            <person name="Han C."/>
            <person name="Tapia R."/>
            <person name="Goodwin L."/>
            <person name="Pitluck S."/>
            <person name="Liolios K."/>
            <person name="Ivanova N."/>
            <person name="Mavromatis K."/>
            <person name="Mikhailova N."/>
            <person name="Ovchinnikova G."/>
            <person name="Pati A."/>
            <person name="Brambilla E."/>
            <person name="Chen A."/>
            <person name="Palaniappan K."/>
            <person name="Land M."/>
            <person name="Hauser L."/>
            <person name="Chang Y.J."/>
            <person name="Jeffries C.D."/>
            <person name="Rohde M."/>
            <person name="Sikorski J."/>
            <person name="Spring S."/>
            <person name="Goker M."/>
            <person name="Detter J.C."/>
            <person name="Woyke T."/>
            <person name="Bristow J."/>
            <person name="Eisen J.A."/>
            <person name="Markowitz V."/>
            <person name="Hugenholtz P."/>
            <person name="Kyrpides N.C."/>
            <person name="Klenk H.P."/>
        </authorList>
    </citation>
    <scope>NUCLEOTIDE SEQUENCE [LARGE SCALE GENOMIC DNA]</scope>
    <source>
        <strain evidence="2">DSM 12680 / TGB-C1</strain>
    </source>
</reference>
<proteinExistence type="predicted"/>
<name>D7CM29_SYNLT</name>
<dbReference type="Proteomes" id="UP000000378">
    <property type="component" value="Chromosome"/>
</dbReference>
<dbReference type="KEGG" id="slp:Slip_0985"/>
<evidence type="ECO:0000313" key="2">
    <source>
        <dbReference type="Proteomes" id="UP000000378"/>
    </source>
</evidence>
<reference evidence="2" key="1">
    <citation type="journal article" date="2010" name="Stand. Genomic Sci.">
        <title>Complete genome sequence of Syntrophothermus lipocalidus type strain (TGB-C1T).</title>
        <authorList>
            <consortium name="US DOE Joint Genome Institute (JGI-PGF)"/>
            <person name="Djao O."/>
            <person name="Zhang X."/>
            <person name="Lucas S."/>
            <person name="Lapidus A."/>
            <person name="Glavina Del Rio T."/>
            <person name="Nolan M."/>
            <person name="Tice H."/>
            <person name="Cheng J."/>
            <person name="Han C."/>
            <person name="Tapia R."/>
            <person name="Goodwin L."/>
            <person name="Pitluck S."/>
            <person name="Liolios K."/>
            <person name="Ivanova N."/>
            <person name="Mavromatis K."/>
            <person name="Mikhailova N."/>
            <person name="Ovchinnikova G."/>
            <person name="Pati A."/>
            <person name="Brambilla E."/>
            <person name="Chen A."/>
            <person name="Palaniappan K."/>
            <person name="Land M."/>
            <person name="Hauser L."/>
            <person name="Chang Y."/>
            <person name="Jeffries C."/>
            <person name="Rohde M."/>
            <person name="Sikorski J."/>
            <person name="Spring S."/>
            <person name="Goker M."/>
            <person name="Detter J."/>
            <person name="Woyke T."/>
            <person name="Bristow J."/>
            <person name="Eisen J."/>
            <person name="Markowitz V."/>
            <person name="Hugenholtz P."/>
            <person name="Kyrpides N."/>
            <person name="Klenk H."/>
        </authorList>
    </citation>
    <scope>NUCLEOTIDE SEQUENCE [LARGE SCALE GENOMIC DNA]</scope>
    <source>
        <strain evidence="2">DSM 12680 / TGB-C1</strain>
    </source>
</reference>
<dbReference type="OrthoDB" id="2080523at2"/>
<dbReference type="STRING" id="643648.Slip_0985"/>
<dbReference type="eggNOG" id="ENOG50324IS">
    <property type="taxonomic scope" value="Bacteria"/>
</dbReference>
<accession>D7CM29</accession>
<dbReference type="HOGENOM" id="CLU_1739612_0_0_9"/>
<keyword evidence="2" id="KW-1185">Reference proteome</keyword>
<dbReference type="AlphaFoldDB" id="D7CM29"/>
<protein>
    <submittedName>
        <fullName evidence="1">Uncharacterized protein</fullName>
    </submittedName>
</protein>
<sequence length="150" mass="16840">MSWLILMVTAVALIVTALYSVLQQDRFVKEFTSEMRDVLDEAVLVKKDLEAAMENAVLLSRNLAQSLDERIKRAEIVNGAGKEHHADKAKAGRTPLPFSIEDLRRAHPYLVVPRLKEQGLTVQEIAEVLGRGQGEVQLILDLHRRKEACS</sequence>
<evidence type="ECO:0000313" key="1">
    <source>
        <dbReference type="EMBL" id="ADI01764.1"/>
    </source>
</evidence>